<proteinExistence type="predicted"/>
<name>A0A840X2C5_9RHOB</name>
<dbReference type="RefSeq" id="WP_184012924.1">
    <property type="nucleotide sequence ID" value="NZ_JACIJS010000011.1"/>
</dbReference>
<dbReference type="Gene3D" id="1.25.40.10">
    <property type="entry name" value="Tetratricopeptide repeat domain"/>
    <property type="match status" value="1"/>
</dbReference>
<feature type="chain" id="PRO_5032836352" evidence="2">
    <location>
        <begin position="18"/>
        <end position="150"/>
    </location>
</feature>
<reference evidence="3 4" key="1">
    <citation type="submission" date="2020-08" db="EMBL/GenBank/DDBJ databases">
        <title>Genomic Encyclopedia of Type Strains, Phase IV (KMG-IV): sequencing the most valuable type-strain genomes for metagenomic binning, comparative biology and taxonomic classification.</title>
        <authorList>
            <person name="Goeker M."/>
        </authorList>
    </citation>
    <scope>NUCLEOTIDE SEQUENCE [LARGE SCALE GENOMIC DNA]</scope>
    <source>
        <strain evidence="3 4">DSM 103377</strain>
    </source>
</reference>
<sequence length="150" mass="16171">MRFLILIAMLFASPLHAAPSGTDYGSTTSKDARLTAALGMIESGQAPAAITMLEEIVARNSDNADAWNLLGYAHRKEGDFAASRVHYTRALTLNPRHEGALSYMGILELEEGNIDAARALHARLQAVCFLGCEPLDDLREAFVARGTPVS</sequence>
<dbReference type="PROSITE" id="PS50005">
    <property type="entry name" value="TPR"/>
    <property type="match status" value="1"/>
</dbReference>
<keyword evidence="2" id="KW-0732">Signal</keyword>
<dbReference type="SMART" id="SM00028">
    <property type="entry name" value="TPR"/>
    <property type="match status" value="1"/>
</dbReference>
<dbReference type="AlphaFoldDB" id="A0A840X2C5"/>
<dbReference type="InterPro" id="IPR019734">
    <property type="entry name" value="TPR_rpt"/>
</dbReference>
<dbReference type="EMBL" id="JACIJS010000011">
    <property type="protein sequence ID" value="MBB5516964.1"/>
    <property type="molecule type" value="Genomic_DNA"/>
</dbReference>
<dbReference type="Pfam" id="PF13432">
    <property type="entry name" value="TPR_16"/>
    <property type="match status" value="1"/>
</dbReference>
<dbReference type="SUPFAM" id="SSF48452">
    <property type="entry name" value="TPR-like"/>
    <property type="match status" value="1"/>
</dbReference>
<organism evidence="3 4">
    <name type="scientific">Rubricella aquisinus</name>
    <dbReference type="NCBI Taxonomy" id="2028108"/>
    <lineage>
        <taxon>Bacteria</taxon>
        <taxon>Pseudomonadati</taxon>
        <taxon>Pseudomonadota</taxon>
        <taxon>Alphaproteobacteria</taxon>
        <taxon>Rhodobacterales</taxon>
        <taxon>Paracoccaceae</taxon>
        <taxon>Rubricella</taxon>
    </lineage>
</organism>
<keyword evidence="1" id="KW-0802">TPR repeat</keyword>
<accession>A0A840X2C5</accession>
<gene>
    <name evidence="3" type="ORF">FHS89_003008</name>
</gene>
<evidence type="ECO:0000256" key="2">
    <source>
        <dbReference type="SAM" id="SignalP"/>
    </source>
</evidence>
<dbReference type="InterPro" id="IPR011990">
    <property type="entry name" value="TPR-like_helical_dom_sf"/>
</dbReference>
<protein>
    <submittedName>
        <fullName evidence="3">Flp pilus assembly protein TadD</fullName>
    </submittedName>
</protein>
<evidence type="ECO:0000256" key="1">
    <source>
        <dbReference type="PROSITE-ProRule" id="PRU00339"/>
    </source>
</evidence>
<evidence type="ECO:0000313" key="3">
    <source>
        <dbReference type="EMBL" id="MBB5516964.1"/>
    </source>
</evidence>
<feature type="repeat" description="TPR" evidence="1">
    <location>
        <begin position="64"/>
        <end position="97"/>
    </location>
</feature>
<comment type="caution">
    <text evidence="3">The sequence shown here is derived from an EMBL/GenBank/DDBJ whole genome shotgun (WGS) entry which is preliminary data.</text>
</comment>
<keyword evidence="4" id="KW-1185">Reference proteome</keyword>
<feature type="signal peptide" evidence="2">
    <location>
        <begin position="1"/>
        <end position="17"/>
    </location>
</feature>
<dbReference type="Proteomes" id="UP000553766">
    <property type="component" value="Unassembled WGS sequence"/>
</dbReference>
<evidence type="ECO:0000313" key="4">
    <source>
        <dbReference type="Proteomes" id="UP000553766"/>
    </source>
</evidence>